<feature type="coiled-coil region" evidence="6">
    <location>
        <begin position="688"/>
        <end position="722"/>
    </location>
</feature>
<keyword evidence="9" id="KW-1185">Reference proteome</keyword>
<organism evidence="8 9">
    <name type="scientific">Helicobacter didelphidarum</name>
    <dbReference type="NCBI Taxonomy" id="2040648"/>
    <lineage>
        <taxon>Bacteria</taxon>
        <taxon>Pseudomonadati</taxon>
        <taxon>Campylobacterota</taxon>
        <taxon>Epsilonproteobacteria</taxon>
        <taxon>Campylobacterales</taxon>
        <taxon>Helicobacteraceae</taxon>
        <taxon>Helicobacter</taxon>
    </lineage>
</organism>
<keyword evidence="4" id="KW-0342">GTP-binding</keyword>
<dbReference type="GO" id="GO:0003924">
    <property type="term" value="F:GTPase activity"/>
    <property type="evidence" value="ECO:0007669"/>
    <property type="project" value="InterPro"/>
</dbReference>
<reference evidence="8 9" key="1">
    <citation type="submission" date="2018-04" db="EMBL/GenBank/DDBJ databases">
        <title>Novel Campyloabacter and Helicobacter Species and Strains.</title>
        <authorList>
            <person name="Mannion A.J."/>
            <person name="Shen Z."/>
            <person name="Fox J.G."/>
        </authorList>
    </citation>
    <scope>NUCLEOTIDE SEQUENCE [LARGE SCALE GENOMIC DNA]</scope>
    <source>
        <strain evidence="8 9">MIT 17-337</strain>
    </source>
</reference>
<dbReference type="Proteomes" id="UP000256379">
    <property type="component" value="Unassembled WGS sequence"/>
</dbReference>
<gene>
    <name evidence="8" type="ORF">CQA53_07225</name>
</gene>
<dbReference type="InterPro" id="IPR045063">
    <property type="entry name" value="Dynamin_N"/>
</dbReference>
<dbReference type="InterPro" id="IPR027417">
    <property type="entry name" value="P-loop_NTPase"/>
</dbReference>
<dbReference type="AlphaFoldDB" id="A0A3D8II64"/>
<evidence type="ECO:0000259" key="7">
    <source>
        <dbReference type="Pfam" id="PF00350"/>
    </source>
</evidence>
<accession>A0A3D8II64</accession>
<dbReference type="Gene3D" id="3.40.50.300">
    <property type="entry name" value="P-loop containing nucleotide triphosphate hydrolases"/>
    <property type="match status" value="1"/>
</dbReference>
<keyword evidence="5" id="KW-0472">Membrane</keyword>
<dbReference type="GO" id="GO:0008053">
    <property type="term" value="P:mitochondrial fusion"/>
    <property type="evidence" value="ECO:0007669"/>
    <property type="project" value="TreeGrafter"/>
</dbReference>
<dbReference type="SUPFAM" id="SSF52540">
    <property type="entry name" value="P-loop containing nucleoside triphosphate hydrolases"/>
    <property type="match status" value="1"/>
</dbReference>
<proteinExistence type="predicted"/>
<evidence type="ECO:0000313" key="9">
    <source>
        <dbReference type="Proteomes" id="UP000256379"/>
    </source>
</evidence>
<dbReference type="GO" id="GO:0005525">
    <property type="term" value="F:GTP binding"/>
    <property type="evidence" value="ECO:0007669"/>
    <property type="project" value="UniProtKB-KW"/>
</dbReference>
<dbReference type="EMBL" id="NXLQ01000016">
    <property type="protein sequence ID" value="RDU64939.1"/>
    <property type="molecule type" value="Genomic_DNA"/>
</dbReference>
<evidence type="ECO:0000256" key="4">
    <source>
        <dbReference type="ARBA" id="ARBA00023134"/>
    </source>
</evidence>
<dbReference type="OrthoDB" id="5409226at2"/>
<dbReference type="PANTHER" id="PTHR10465:SF0">
    <property type="entry name" value="SARCALUMENIN"/>
    <property type="match status" value="1"/>
</dbReference>
<dbReference type="RefSeq" id="WP_115543346.1">
    <property type="nucleotide sequence ID" value="NZ_NXLQ01000016.1"/>
</dbReference>
<evidence type="ECO:0000256" key="5">
    <source>
        <dbReference type="ARBA" id="ARBA00023136"/>
    </source>
</evidence>
<dbReference type="GO" id="GO:0016020">
    <property type="term" value="C:membrane"/>
    <property type="evidence" value="ECO:0007669"/>
    <property type="project" value="UniProtKB-SubCell"/>
</dbReference>
<comment type="subcellular location">
    <subcellularLocation>
        <location evidence="1">Membrane</location>
    </subcellularLocation>
</comment>
<comment type="caution">
    <text evidence="8">The sequence shown here is derived from an EMBL/GenBank/DDBJ whole genome shotgun (WGS) entry which is preliminary data.</text>
</comment>
<evidence type="ECO:0000256" key="3">
    <source>
        <dbReference type="ARBA" id="ARBA00022801"/>
    </source>
</evidence>
<evidence type="ECO:0000313" key="8">
    <source>
        <dbReference type="EMBL" id="RDU64939.1"/>
    </source>
</evidence>
<dbReference type="InterPro" id="IPR027094">
    <property type="entry name" value="Mitofusin_fam"/>
</dbReference>
<dbReference type="Pfam" id="PF00350">
    <property type="entry name" value="Dynamin_N"/>
    <property type="match status" value="1"/>
</dbReference>
<keyword evidence="6" id="KW-0175">Coiled coil</keyword>
<keyword evidence="3" id="KW-0378">Hydrolase</keyword>
<evidence type="ECO:0000256" key="2">
    <source>
        <dbReference type="ARBA" id="ARBA00022741"/>
    </source>
</evidence>
<protein>
    <recommendedName>
        <fullName evidence="7">Dynamin N-terminal domain-containing protein</fullName>
    </recommendedName>
</protein>
<feature type="domain" description="Dynamin N-terminal" evidence="7">
    <location>
        <begin position="54"/>
        <end position="247"/>
    </location>
</feature>
<dbReference type="PANTHER" id="PTHR10465">
    <property type="entry name" value="TRANSMEMBRANE GTPASE FZO1"/>
    <property type="match status" value="1"/>
</dbReference>
<keyword evidence="2" id="KW-0547">Nucleotide-binding</keyword>
<sequence length="730" mass="85727">MQRKITTKELKIKIDELRAYFEKYPPMTSEESSENPLNKLQVIESKLNNQEYKIAVVANMSAGKSTFINSLFGEEVLPAFNHATTDCATFIYSEPEIEQRAIIYFDTSAGREPVEITENLKKEIKLYAQKDEEIQDSRYHNVEKIDLYYPFRSIQNSANDEVDSDNMEHIKIIFIDTPGPNSTGDDYKEKHQDQTRKVLNEANLALFLFDYGQLDANLESDKQGLWHTIKERKDKDKNFEVYFIINKIDMAMNDNFKGANDIKDREEFAQFKKQRWGIHEAKAIEKIQAAAKKHGIENPEIYPVSSFFQLLARDKNQSWDEKDKLDLFRKQHFERLDKTEDEFIDYLGISKLESDMNAYIQKSVGDKVKITAESRIDEVYHRESQRLEEREELLGQPKEEAQENLTKAQHFLNNESHTMRKKMDGEIVRIVRQYTDSIQEIIEERIEQNFTREVDTITKKAIFFARMMANGANNNAAKKATKKADTTNIDLSEKEKVSLDSSTNQKQLAQKVNTHMQGYIVELINECKRDYTNVRSDIKNQYHHFQSDFDECMRAYQDELEKALSRTLHTKTQTFKAPDIDYADTAEIKIKMPESALAYNFQEARYETYEVSTSKWYNPFSWGSSKRVREKVADAESEFTIDCPALKRSINESMKDLIQSFENDEIKEHKDTIEKYKDSSTKLFEDFEDAKREEIRELRNSVKEQEAELQKLKSQWRDLRDLTPHFHKEQ</sequence>
<evidence type="ECO:0000256" key="6">
    <source>
        <dbReference type="SAM" id="Coils"/>
    </source>
</evidence>
<name>A0A3D8II64_9HELI</name>
<evidence type="ECO:0000256" key="1">
    <source>
        <dbReference type="ARBA" id="ARBA00004370"/>
    </source>
</evidence>